<evidence type="ECO:0000259" key="5">
    <source>
        <dbReference type="PROSITE" id="PS50994"/>
    </source>
</evidence>
<dbReference type="GO" id="GO:0004803">
    <property type="term" value="F:transposase activity"/>
    <property type="evidence" value="ECO:0007669"/>
    <property type="project" value="InterPro"/>
</dbReference>
<dbReference type="SUPFAM" id="SSF53098">
    <property type="entry name" value="Ribonuclease H-like"/>
    <property type="match status" value="1"/>
</dbReference>
<evidence type="ECO:0000313" key="6">
    <source>
        <dbReference type="EMBL" id="QDG70184.1"/>
    </source>
</evidence>
<keyword evidence="9" id="KW-1185">Reference proteome</keyword>
<dbReference type="Gene3D" id="3.30.420.10">
    <property type="entry name" value="Ribonuclease H-like superfamily/Ribonuclease H"/>
    <property type="match status" value="1"/>
</dbReference>
<gene>
    <name evidence="6" type="ORF">FJQ89_06955</name>
    <name evidence="7" type="ORF">FJQ89_07345</name>
    <name evidence="8" type="ORF">FJQ89_26265</name>
</gene>
<name>A0A4Y6RKP1_9BURK</name>
<sequence>MTRNKQTIEVVTVSQERRRRWSAEEKAALVRETYEPGMNVSLVARKHGVGASQLFNWRKLEREGALMAVTAGESVVPASELAAARAQIAQLQRMLGKKTMEAEILKEAVEFAPRKKVDCALALVGQGRPVKPVCSALGVARSHVSQMLIRPADWVDGRTVQTFHQPADAILVDAVRAEITALPTYGYRRAGALVNRTRALMGLQTINHKRFYRVMKQNSLLLPKAPKRPVSSRVHDGVVSVAESNQRWCSDGFEIACDNGEVVTGVFMKDCCDREIIAWRAWAERGLPGEPVRDMLVEAVEARFGQASVGSTRLEFLSDNGGAYRAHETHALVRALGIEPVHTPVCSPQSNGIAESFVNTFKRDYVNLMDRSSAEIVLAQLPDAFMHFNEVHPHSSLKWKSPRMFRRELARRAQESGAN</sequence>
<dbReference type="InterPro" id="IPR009057">
    <property type="entry name" value="Homeodomain-like_sf"/>
</dbReference>
<feature type="coiled-coil region" evidence="4">
    <location>
        <begin position="81"/>
        <end position="108"/>
    </location>
</feature>
<evidence type="ECO:0000256" key="1">
    <source>
        <dbReference type="ARBA" id="ARBA00009964"/>
    </source>
</evidence>
<evidence type="ECO:0000313" key="7">
    <source>
        <dbReference type="EMBL" id="QDG70250.1"/>
    </source>
</evidence>
<dbReference type="Pfam" id="PF13683">
    <property type="entry name" value="rve_3"/>
    <property type="match status" value="1"/>
</dbReference>
<dbReference type="AlphaFoldDB" id="A0A4Y6RKP1"/>
<evidence type="ECO:0000256" key="2">
    <source>
        <dbReference type="ARBA" id="ARBA00022578"/>
    </source>
</evidence>
<dbReference type="EMBL" id="CP041185">
    <property type="protein sequence ID" value="QDG70184.1"/>
    <property type="molecule type" value="Genomic_DNA"/>
</dbReference>
<dbReference type="Gene3D" id="1.10.10.10">
    <property type="entry name" value="Winged helix-like DNA-binding domain superfamily/Winged helix DNA-binding domain"/>
    <property type="match status" value="1"/>
</dbReference>
<dbReference type="GO" id="GO:0006313">
    <property type="term" value="P:DNA transposition"/>
    <property type="evidence" value="ECO:0007669"/>
    <property type="project" value="InterPro"/>
</dbReference>
<dbReference type="Pfam" id="PF01527">
    <property type="entry name" value="HTH_Tnp_1"/>
    <property type="match status" value="1"/>
</dbReference>
<organism evidence="8 9">
    <name type="scientific">Janthinobacterium tructae</name>
    <dbReference type="NCBI Taxonomy" id="2590869"/>
    <lineage>
        <taxon>Bacteria</taxon>
        <taxon>Pseudomonadati</taxon>
        <taxon>Pseudomonadota</taxon>
        <taxon>Betaproteobacteria</taxon>
        <taxon>Burkholderiales</taxon>
        <taxon>Oxalobacteraceae</taxon>
        <taxon>Janthinobacterium</taxon>
    </lineage>
</organism>
<dbReference type="InterPro" id="IPR012337">
    <property type="entry name" value="RNaseH-like_sf"/>
</dbReference>
<dbReference type="NCBIfam" id="NF033516">
    <property type="entry name" value="transpos_IS3"/>
    <property type="match status" value="1"/>
</dbReference>
<feature type="domain" description="Integrase catalytic" evidence="5">
    <location>
        <begin position="225"/>
        <end position="410"/>
    </location>
</feature>
<dbReference type="EMBL" id="CP041185">
    <property type="protein sequence ID" value="QDG70250.1"/>
    <property type="molecule type" value="Genomic_DNA"/>
</dbReference>
<comment type="similarity">
    <text evidence="1">Belongs to the transposase 8 family.</text>
</comment>
<dbReference type="PROSITE" id="PS50994">
    <property type="entry name" value="INTEGRASE"/>
    <property type="match status" value="1"/>
</dbReference>
<dbReference type="Proteomes" id="UP000316665">
    <property type="component" value="Chromosome"/>
</dbReference>
<dbReference type="InterPro" id="IPR036397">
    <property type="entry name" value="RNaseH_sf"/>
</dbReference>
<dbReference type="KEGG" id="jas:FJQ89_26265"/>
<reference evidence="8 9" key="1">
    <citation type="submission" date="2019-06" db="EMBL/GenBank/DDBJ databases">
        <title>Complete genome sequence of Janthinobacterium sp. SNU WT3 isolated from diseased rainbow trout.</title>
        <authorList>
            <person name="Oh W.T."/>
            <person name="Park S.C."/>
        </authorList>
    </citation>
    <scope>NUCLEOTIDE SEQUENCE [LARGE SCALE GENOMIC DNA]</scope>
    <source>
        <strain evidence="8 9">SNU WT3</strain>
    </source>
</reference>
<dbReference type="SUPFAM" id="SSF46689">
    <property type="entry name" value="Homeodomain-like"/>
    <property type="match status" value="1"/>
</dbReference>
<dbReference type="EMBL" id="CP041185">
    <property type="protein sequence ID" value="QDG73541.1"/>
    <property type="molecule type" value="Genomic_DNA"/>
</dbReference>
<evidence type="ECO:0000256" key="3">
    <source>
        <dbReference type="ARBA" id="ARBA00024308"/>
    </source>
</evidence>
<evidence type="ECO:0000256" key="4">
    <source>
        <dbReference type="SAM" id="Coils"/>
    </source>
</evidence>
<proteinExistence type="inferred from homology"/>
<dbReference type="OrthoDB" id="9774685at2"/>
<comment type="function">
    <text evidence="3">Involved in the transposition of the insertion sequence IS2.</text>
</comment>
<dbReference type="GO" id="GO:0003677">
    <property type="term" value="F:DNA binding"/>
    <property type="evidence" value="ECO:0007669"/>
    <property type="project" value="InterPro"/>
</dbReference>
<dbReference type="InterPro" id="IPR001584">
    <property type="entry name" value="Integrase_cat-core"/>
</dbReference>
<dbReference type="PANTHER" id="PTHR37936">
    <property type="entry name" value="TRANSPOSASE INSC FOR INSERTION ELEMENT IS2A-RELATED"/>
    <property type="match status" value="1"/>
</dbReference>
<dbReference type="PANTHER" id="PTHR37936:SF3">
    <property type="entry name" value="TRANSPOSASE INSC FOR INSERTION ELEMENT IS2A-RELATED"/>
    <property type="match status" value="1"/>
</dbReference>
<dbReference type="KEGG" id="jas:FJQ89_06955"/>
<evidence type="ECO:0000313" key="8">
    <source>
        <dbReference type="EMBL" id="QDG73541.1"/>
    </source>
</evidence>
<accession>A0A4Y6RKP1</accession>
<protein>
    <submittedName>
        <fullName evidence="8">IS3 family transposase</fullName>
    </submittedName>
</protein>
<keyword evidence="4" id="KW-0175">Coiled coil</keyword>
<dbReference type="InterPro" id="IPR048020">
    <property type="entry name" value="Transpos_IS3"/>
</dbReference>
<dbReference type="GO" id="GO:0015074">
    <property type="term" value="P:DNA integration"/>
    <property type="evidence" value="ECO:0007669"/>
    <property type="project" value="InterPro"/>
</dbReference>
<dbReference type="KEGG" id="jas:FJQ89_07345"/>
<dbReference type="InterPro" id="IPR036388">
    <property type="entry name" value="WH-like_DNA-bd_sf"/>
</dbReference>
<evidence type="ECO:0000313" key="9">
    <source>
        <dbReference type="Proteomes" id="UP000316665"/>
    </source>
</evidence>
<dbReference type="InterPro" id="IPR002514">
    <property type="entry name" value="Transposase_8"/>
</dbReference>
<keyword evidence="2" id="KW-0815">Transposition</keyword>